<evidence type="ECO:0000313" key="1">
    <source>
        <dbReference type="EMBL" id="KZP25108.1"/>
    </source>
</evidence>
<evidence type="ECO:0000313" key="2">
    <source>
        <dbReference type="Proteomes" id="UP000076532"/>
    </source>
</evidence>
<accession>A0A166NKK0</accession>
<name>A0A166NKK0_9AGAM</name>
<dbReference type="Proteomes" id="UP000076532">
    <property type="component" value="Unassembled WGS sequence"/>
</dbReference>
<dbReference type="AlphaFoldDB" id="A0A166NKK0"/>
<reference evidence="1 2" key="1">
    <citation type="journal article" date="2016" name="Mol. Biol. Evol.">
        <title>Comparative Genomics of Early-Diverging Mushroom-Forming Fungi Provides Insights into the Origins of Lignocellulose Decay Capabilities.</title>
        <authorList>
            <person name="Nagy L.G."/>
            <person name="Riley R."/>
            <person name="Tritt A."/>
            <person name="Adam C."/>
            <person name="Daum C."/>
            <person name="Floudas D."/>
            <person name="Sun H."/>
            <person name="Yadav J.S."/>
            <person name="Pangilinan J."/>
            <person name="Larsson K.H."/>
            <person name="Matsuura K."/>
            <person name="Barry K."/>
            <person name="Labutti K."/>
            <person name="Kuo R."/>
            <person name="Ohm R.A."/>
            <person name="Bhattacharya S.S."/>
            <person name="Shirouzu T."/>
            <person name="Yoshinaga Y."/>
            <person name="Martin F.M."/>
            <person name="Grigoriev I.V."/>
            <person name="Hibbett D.S."/>
        </authorList>
    </citation>
    <scope>NUCLEOTIDE SEQUENCE [LARGE SCALE GENOMIC DNA]</scope>
    <source>
        <strain evidence="1 2">CBS 109695</strain>
    </source>
</reference>
<protein>
    <submittedName>
        <fullName evidence="1">Uncharacterized protein</fullName>
    </submittedName>
</protein>
<keyword evidence="2" id="KW-1185">Reference proteome</keyword>
<feature type="non-terminal residue" evidence="1">
    <location>
        <position position="84"/>
    </location>
</feature>
<sequence length="84" mass="9703">MRGGWIKRECECGRWQRRTSTVYTVEGPVQGYAFVAFLERSPAIHVSSSCSKTNDPIGGLVPPVTSFKSHRTVFRAYRRIWKRR</sequence>
<proteinExistence type="predicted"/>
<dbReference type="EMBL" id="KV417522">
    <property type="protein sequence ID" value="KZP25108.1"/>
    <property type="molecule type" value="Genomic_DNA"/>
</dbReference>
<organism evidence="1 2">
    <name type="scientific">Athelia psychrophila</name>
    <dbReference type="NCBI Taxonomy" id="1759441"/>
    <lineage>
        <taxon>Eukaryota</taxon>
        <taxon>Fungi</taxon>
        <taxon>Dikarya</taxon>
        <taxon>Basidiomycota</taxon>
        <taxon>Agaricomycotina</taxon>
        <taxon>Agaricomycetes</taxon>
        <taxon>Agaricomycetidae</taxon>
        <taxon>Atheliales</taxon>
        <taxon>Atheliaceae</taxon>
        <taxon>Athelia</taxon>
    </lineage>
</organism>
<gene>
    <name evidence="1" type="ORF">FIBSPDRAFT_856034</name>
</gene>